<protein>
    <submittedName>
        <fullName evidence="6">Acetyl transferase protein</fullName>
    </submittedName>
</protein>
<keyword evidence="7" id="KW-1185">Reference proteome</keyword>
<feature type="site" description="Increases basicity of active site His" evidence="3">
    <location>
        <position position="145"/>
    </location>
</feature>
<name>W6K3C9_9MICO</name>
<feature type="binding site" evidence="4">
    <location>
        <position position="77"/>
    </location>
    <ligand>
        <name>substrate</name>
    </ligand>
</feature>
<dbReference type="PROSITE" id="PS00101">
    <property type="entry name" value="HEXAPEP_TRANSFERASES"/>
    <property type="match status" value="1"/>
</dbReference>
<dbReference type="PANTHER" id="PTHR43300:SF7">
    <property type="entry name" value="UDP-N-ACETYLBACILLOSAMINE N-ACETYLTRANSFERASE"/>
    <property type="match status" value="1"/>
</dbReference>
<evidence type="ECO:0000256" key="2">
    <source>
        <dbReference type="ARBA" id="ARBA00022737"/>
    </source>
</evidence>
<keyword evidence="2" id="KW-0677">Repeat</keyword>
<dbReference type="SUPFAM" id="SSF51161">
    <property type="entry name" value="Trimeric LpxA-like enzymes"/>
    <property type="match status" value="1"/>
</dbReference>
<comment type="caution">
    <text evidence="6">The sequence shown here is derived from an EMBL/GenBank/DDBJ whole genome shotgun (WGS) entry which is preliminary data.</text>
</comment>
<gene>
    <name evidence="6" type="ORF">BN11_230005</name>
</gene>
<dbReference type="Gene3D" id="3.40.50.20">
    <property type="match status" value="1"/>
</dbReference>
<evidence type="ECO:0000256" key="1">
    <source>
        <dbReference type="ARBA" id="ARBA00022679"/>
    </source>
</evidence>
<evidence type="ECO:0000313" key="7">
    <source>
        <dbReference type="Proteomes" id="UP000035763"/>
    </source>
</evidence>
<evidence type="ECO:0000313" key="6">
    <source>
        <dbReference type="EMBL" id="CCH73049.1"/>
    </source>
</evidence>
<dbReference type="EMBL" id="CAJA01000146">
    <property type="protein sequence ID" value="CCH73049.1"/>
    <property type="molecule type" value="Genomic_DNA"/>
</dbReference>
<dbReference type="InterPro" id="IPR020019">
    <property type="entry name" value="AcTrfase_PglD-like"/>
</dbReference>
<dbReference type="OrthoDB" id="708224at2"/>
<dbReference type="GO" id="GO:0016740">
    <property type="term" value="F:transferase activity"/>
    <property type="evidence" value="ECO:0007669"/>
    <property type="project" value="UniProtKB-KW"/>
</dbReference>
<keyword evidence="1 6" id="KW-0808">Transferase</keyword>
<organism evidence="6 7">
    <name type="scientific">Nostocoides australiense Ben110</name>
    <dbReference type="NCBI Taxonomy" id="1193182"/>
    <lineage>
        <taxon>Bacteria</taxon>
        <taxon>Bacillati</taxon>
        <taxon>Actinomycetota</taxon>
        <taxon>Actinomycetes</taxon>
        <taxon>Micrococcales</taxon>
        <taxon>Intrasporangiaceae</taxon>
        <taxon>Nostocoides</taxon>
    </lineage>
</organism>
<feature type="active site" description="Proton acceptor" evidence="3">
    <location>
        <position position="144"/>
    </location>
</feature>
<evidence type="ECO:0000256" key="3">
    <source>
        <dbReference type="PIRSR" id="PIRSR620019-1"/>
    </source>
</evidence>
<evidence type="ECO:0000259" key="5">
    <source>
        <dbReference type="Pfam" id="PF17836"/>
    </source>
</evidence>
<dbReference type="InterPro" id="IPR018357">
    <property type="entry name" value="Hexapep_transf_CS"/>
</dbReference>
<dbReference type="Pfam" id="PF17836">
    <property type="entry name" value="PglD_N"/>
    <property type="match status" value="1"/>
</dbReference>
<dbReference type="STRING" id="1193182.BN11_230005"/>
<feature type="domain" description="PglD N-terminal" evidence="5">
    <location>
        <begin position="4"/>
        <end position="88"/>
    </location>
</feature>
<dbReference type="AlphaFoldDB" id="W6K3C9"/>
<dbReference type="Gene3D" id="2.160.10.10">
    <property type="entry name" value="Hexapeptide repeat proteins"/>
    <property type="match status" value="1"/>
</dbReference>
<evidence type="ECO:0000256" key="4">
    <source>
        <dbReference type="PIRSR" id="PIRSR620019-2"/>
    </source>
</evidence>
<proteinExistence type="predicted"/>
<dbReference type="InterPro" id="IPR011004">
    <property type="entry name" value="Trimer_LpxA-like_sf"/>
</dbReference>
<dbReference type="RefSeq" id="WP_048694066.1">
    <property type="nucleotide sequence ID" value="NZ_HG764815.1"/>
</dbReference>
<dbReference type="InterPro" id="IPR041561">
    <property type="entry name" value="PglD_N"/>
</dbReference>
<dbReference type="InterPro" id="IPR050179">
    <property type="entry name" value="Trans_hexapeptide_repeat"/>
</dbReference>
<dbReference type="NCBIfam" id="TIGR03570">
    <property type="entry name" value="NeuD_NnaD"/>
    <property type="match status" value="1"/>
</dbReference>
<accession>W6K3C9</accession>
<reference evidence="6 7" key="1">
    <citation type="journal article" date="2013" name="ISME J.">
        <title>A metabolic model for members of the genus Tetrasphaera involved in enhanced biological phosphorus removal.</title>
        <authorList>
            <person name="Kristiansen R."/>
            <person name="Nguyen H.T.T."/>
            <person name="Saunders A.M."/>
            <person name="Nielsen J.L."/>
            <person name="Wimmer R."/>
            <person name="Le V.Q."/>
            <person name="McIlroy S.J."/>
            <person name="Petrovski S."/>
            <person name="Seviour R.J."/>
            <person name="Calteau A."/>
            <person name="Nielsen K.L."/>
            <person name="Nielsen P.H."/>
        </authorList>
    </citation>
    <scope>NUCLEOTIDE SEQUENCE [LARGE SCALE GENOMIC DNA]</scope>
    <source>
        <strain evidence="6 7">Ben110</strain>
    </source>
</reference>
<dbReference type="PANTHER" id="PTHR43300">
    <property type="entry name" value="ACETYLTRANSFERASE"/>
    <property type="match status" value="1"/>
</dbReference>
<dbReference type="Proteomes" id="UP000035763">
    <property type="component" value="Unassembled WGS sequence"/>
</dbReference>
<dbReference type="CDD" id="cd03360">
    <property type="entry name" value="LbH_AT_putative"/>
    <property type="match status" value="1"/>
</dbReference>
<sequence length="213" mass="21465">MPEQVVVVGASGFGRESLDVLDALVRDGAPIEIRGVVDDNPHPDDRARLQARGVAYLGTIEAGLLAAGSLSYVLGIGSPAVRRRLVERCDAAGLTAYTAVHPSAAIGTQPAIGPGSVVCARAVVSTNVTLGRHTHINPNATIGHDSVLEDFVSMNPGAVVSGAVTIGTGTLVGASATILQNLVIGSGVTVGAGAVVTRDVPDGVIVKGVPGRW</sequence>